<evidence type="ECO:0000313" key="4">
    <source>
        <dbReference type="Proteomes" id="UP000754883"/>
    </source>
</evidence>
<dbReference type="OrthoDB" id="4405280at2759"/>
<keyword evidence="2" id="KW-0732">Signal</keyword>
<feature type="region of interest" description="Disordered" evidence="1">
    <location>
        <begin position="186"/>
        <end position="362"/>
    </location>
</feature>
<dbReference type="Proteomes" id="UP000754883">
    <property type="component" value="Unassembled WGS sequence"/>
</dbReference>
<evidence type="ECO:0000256" key="1">
    <source>
        <dbReference type="SAM" id="MobiDB-lite"/>
    </source>
</evidence>
<name>A0A9N9UJ47_9HYPO</name>
<gene>
    <name evidence="3" type="ORF">CBYS24578_00014231</name>
</gene>
<feature type="chain" id="PRO_5040208375" evidence="2">
    <location>
        <begin position="22"/>
        <end position="533"/>
    </location>
</feature>
<feature type="compositionally biased region" description="Low complexity" evidence="1">
    <location>
        <begin position="226"/>
        <end position="362"/>
    </location>
</feature>
<feature type="compositionally biased region" description="Polar residues" evidence="1">
    <location>
        <begin position="190"/>
        <end position="224"/>
    </location>
</feature>
<sequence length="533" mass="54051">MRLSFFLPSLTLAIIRGVSSAAHVCPDNVTIQPLVFVQKTSVYASSHICEETTLALAGTNIPITHVPTIVETSFEITNTVTASVTLSSWSGPGDADGSPCPVSDGSPCPFGEHDLAKPAPQGQFTTLTALCSNDAGSTLTIPPPGNGRFGTKVVLLPTNNVITGTYDEVTQTWSGISGSAITTIIDDSDNGSTPTTAVLQPTSDTSNQISSDPASGATVTTIPSTPVASLSDLSSAVTSSTSDEPSSGAVSPTISPSSNASSSEPTSPTISSSSTASSSEATSPISSSSKASLSEATSPTISSSSNALSSGETSVTTTSSLTESSPSTISSHPVSSLESLTTAPPEPSSSPSSSSSSSLSTIPASSTSQCVITATPVPECCMNELPDGCQALENTNGLALEPVIQACEEALGKYATEDMLQCWEGDIRDESKGTYIADCLLYELESCCITELPEACSRLSGATGSAVPSGAAECRDALGIFVHGIASPCLDQANVTDETQGNSIVDCLEVAYGLRSGPVTIVDNKICPTTAIP</sequence>
<accession>A0A9N9UJ47</accession>
<proteinExistence type="predicted"/>
<evidence type="ECO:0000313" key="3">
    <source>
        <dbReference type="EMBL" id="CAG9988821.1"/>
    </source>
</evidence>
<feature type="signal peptide" evidence="2">
    <location>
        <begin position="1"/>
        <end position="21"/>
    </location>
</feature>
<organism evidence="3 4">
    <name type="scientific">Clonostachys byssicola</name>
    <dbReference type="NCBI Taxonomy" id="160290"/>
    <lineage>
        <taxon>Eukaryota</taxon>
        <taxon>Fungi</taxon>
        <taxon>Dikarya</taxon>
        <taxon>Ascomycota</taxon>
        <taxon>Pezizomycotina</taxon>
        <taxon>Sordariomycetes</taxon>
        <taxon>Hypocreomycetidae</taxon>
        <taxon>Hypocreales</taxon>
        <taxon>Bionectriaceae</taxon>
        <taxon>Clonostachys</taxon>
    </lineage>
</organism>
<reference evidence="3 4" key="2">
    <citation type="submission" date="2021-10" db="EMBL/GenBank/DDBJ databases">
        <authorList>
            <person name="Piombo E."/>
        </authorList>
    </citation>
    <scope>NUCLEOTIDE SEQUENCE [LARGE SCALE GENOMIC DNA]</scope>
</reference>
<dbReference type="EMBL" id="CABFNO020001454">
    <property type="protein sequence ID" value="CAG9988821.1"/>
    <property type="molecule type" value="Genomic_DNA"/>
</dbReference>
<keyword evidence="4" id="KW-1185">Reference proteome</keyword>
<evidence type="ECO:0000256" key="2">
    <source>
        <dbReference type="SAM" id="SignalP"/>
    </source>
</evidence>
<protein>
    <submittedName>
        <fullName evidence="3">Uncharacterized protein</fullName>
    </submittedName>
</protein>
<comment type="caution">
    <text evidence="3">The sequence shown here is derived from an EMBL/GenBank/DDBJ whole genome shotgun (WGS) entry which is preliminary data.</text>
</comment>
<reference evidence="4" key="1">
    <citation type="submission" date="2019-06" db="EMBL/GenBank/DDBJ databases">
        <authorList>
            <person name="Broberg M."/>
        </authorList>
    </citation>
    <scope>NUCLEOTIDE SEQUENCE [LARGE SCALE GENOMIC DNA]</scope>
</reference>
<dbReference type="AlphaFoldDB" id="A0A9N9UJ47"/>